<evidence type="ECO:0000313" key="2">
    <source>
        <dbReference type="Proteomes" id="UP001060085"/>
    </source>
</evidence>
<sequence>MSFPNNPPPPPHQPFPQRPFFDGGDVGGFWPQFPAGSQNPEFHVPFENGPPFKRSRNSENNPSKFSQFPPAFNPRLNSQSLPGGKGTSHIFYKTRLCAKFFEGNCKNGEHCTFAHGQQDLREPPPNWQELVRDKEKDGGGVGGGGCGSGNWNDDQRIIHKMKICKKFYNGEECPYGEKCNFLHERPNPGFPNENMRFKTEVTRQRESAAISIGTRGPAIENKTDAAAADLQQENNKSMTSNLDATKTKPVFWKTKICSKWEITGHCPFGERCHFAHELQAATARAEAEVPVNSGPIQMNPAAVPATDSAPVEVPVVAPVNEGVDPKISRWKLNRKVNNIYADWIYDDLYLPTPPKTPKSVSGEAEA</sequence>
<keyword evidence="2" id="KW-1185">Reference proteome</keyword>
<proteinExistence type="predicted"/>
<comment type="caution">
    <text evidence="1">The sequence shown here is derived from an EMBL/GenBank/DDBJ whole genome shotgun (WGS) entry which is preliminary data.</text>
</comment>
<accession>A0ACC0AW04</accession>
<reference evidence="2" key="1">
    <citation type="journal article" date="2023" name="Nat. Plants">
        <title>Single-cell RNA sequencing provides a high-resolution roadmap for understanding the multicellular compartmentation of specialized metabolism.</title>
        <authorList>
            <person name="Sun S."/>
            <person name="Shen X."/>
            <person name="Li Y."/>
            <person name="Li Y."/>
            <person name="Wang S."/>
            <person name="Li R."/>
            <person name="Zhang H."/>
            <person name="Shen G."/>
            <person name="Guo B."/>
            <person name="Wei J."/>
            <person name="Xu J."/>
            <person name="St-Pierre B."/>
            <person name="Chen S."/>
            <person name="Sun C."/>
        </authorList>
    </citation>
    <scope>NUCLEOTIDE SEQUENCE [LARGE SCALE GENOMIC DNA]</scope>
</reference>
<protein>
    <submittedName>
        <fullName evidence="1">Uncharacterized protein</fullName>
    </submittedName>
</protein>
<gene>
    <name evidence="1" type="ORF">M9H77_24555</name>
</gene>
<dbReference type="Proteomes" id="UP001060085">
    <property type="component" value="Linkage Group LG05"/>
</dbReference>
<organism evidence="1 2">
    <name type="scientific">Catharanthus roseus</name>
    <name type="common">Madagascar periwinkle</name>
    <name type="synonym">Vinca rosea</name>
    <dbReference type="NCBI Taxonomy" id="4058"/>
    <lineage>
        <taxon>Eukaryota</taxon>
        <taxon>Viridiplantae</taxon>
        <taxon>Streptophyta</taxon>
        <taxon>Embryophyta</taxon>
        <taxon>Tracheophyta</taxon>
        <taxon>Spermatophyta</taxon>
        <taxon>Magnoliopsida</taxon>
        <taxon>eudicotyledons</taxon>
        <taxon>Gunneridae</taxon>
        <taxon>Pentapetalae</taxon>
        <taxon>asterids</taxon>
        <taxon>lamiids</taxon>
        <taxon>Gentianales</taxon>
        <taxon>Apocynaceae</taxon>
        <taxon>Rauvolfioideae</taxon>
        <taxon>Vinceae</taxon>
        <taxon>Catharanthinae</taxon>
        <taxon>Catharanthus</taxon>
    </lineage>
</organism>
<name>A0ACC0AW04_CATRO</name>
<dbReference type="EMBL" id="CM044705">
    <property type="protein sequence ID" value="KAI5665232.1"/>
    <property type="molecule type" value="Genomic_DNA"/>
</dbReference>
<evidence type="ECO:0000313" key="1">
    <source>
        <dbReference type="EMBL" id="KAI5665232.1"/>
    </source>
</evidence>